<dbReference type="AlphaFoldDB" id="A0AAN6RSN5"/>
<feature type="compositionally biased region" description="Polar residues" evidence="1">
    <location>
        <begin position="213"/>
        <end position="222"/>
    </location>
</feature>
<protein>
    <recommendedName>
        <fullName evidence="4">SWIM-type domain-containing protein</fullName>
    </recommendedName>
</protein>
<dbReference type="EMBL" id="MU855573">
    <property type="protein sequence ID" value="KAK3901520.1"/>
    <property type="molecule type" value="Genomic_DNA"/>
</dbReference>
<organism evidence="2 3">
    <name type="scientific">Staphylotrichum tortipilum</name>
    <dbReference type="NCBI Taxonomy" id="2831512"/>
    <lineage>
        <taxon>Eukaryota</taxon>
        <taxon>Fungi</taxon>
        <taxon>Dikarya</taxon>
        <taxon>Ascomycota</taxon>
        <taxon>Pezizomycotina</taxon>
        <taxon>Sordariomycetes</taxon>
        <taxon>Sordariomycetidae</taxon>
        <taxon>Sordariales</taxon>
        <taxon>Chaetomiaceae</taxon>
        <taxon>Staphylotrichum</taxon>
    </lineage>
</organism>
<proteinExistence type="predicted"/>
<gene>
    <name evidence="2" type="ORF">C8A05DRAFT_16302</name>
</gene>
<keyword evidence="3" id="KW-1185">Reference proteome</keyword>
<sequence length="294" mass="31474">MTAPNPPSPNDLSHHEIQFPQPQPPHHEAQPPKQQHAPNLPSTRTLLTTLLNTLSSTPLGSPPPPPPAATKRDKTAPVPQPNPLSLVPATHRPLLVTLHVLFPSAVLPALELLEAGLVARAVLAAGDAPNPNPNPNQFHQGQDQDRVGQARRRWGVYLVTSTAAAGSEKRRRQKGSRDTDAEAGRKGYVVWIDAWQCSCAGFAFASVQGGTTTTRGMVSQGTGAEEENDTSRREWSFGGLSLDGLAEPGAGETVPVCKHLLACVLAERWGDALGRYVVERRVGREEMAGILAEV</sequence>
<reference evidence="2" key="1">
    <citation type="journal article" date="2023" name="Mol. Phylogenet. Evol.">
        <title>Genome-scale phylogeny and comparative genomics of the fungal order Sordariales.</title>
        <authorList>
            <person name="Hensen N."/>
            <person name="Bonometti L."/>
            <person name="Westerberg I."/>
            <person name="Brannstrom I.O."/>
            <person name="Guillou S."/>
            <person name="Cros-Aarteil S."/>
            <person name="Calhoun S."/>
            <person name="Haridas S."/>
            <person name="Kuo A."/>
            <person name="Mondo S."/>
            <person name="Pangilinan J."/>
            <person name="Riley R."/>
            <person name="LaButti K."/>
            <person name="Andreopoulos B."/>
            <person name="Lipzen A."/>
            <person name="Chen C."/>
            <person name="Yan M."/>
            <person name="Daum C."/>
            <person name="Ng V."/>
            <person name="Clum A."/>
            <person name="Steindorff A."/>
            <person name="Ohm R.A."/>
            <person name="Martin F."/>
            <person name="Silar P."/>
            <person name="Natvig D.O."/>
            <person name="Lalanne C."/>
            <person name="Gautier V."/>
            <person name="Ament-Velasquez S.L."/>
            <person name="Kruys A."/>
            <person name="Hutchinson M.I."/>
            <person name="Powell A.J."/>
            <person name="Barry K."/>
            <person name="Miller A.N."/>
            <person name="Grigoriev I.V."/>
            <person name="Debuchy R."/>
            <person name="Gladieux P."/>
            <person name="Hiltunen Thoren M."/>
            <person name="Johannesson H."/>
        </authorList>
    </citation>
    <scope>NUCLEOTIDE SEQUENCE</scope>
    <source>
        <strain evidence="2">CBS 103.79</strain>
    </source>
</reference>
<dbReference type="Proteomes" id="UP001303889">
    <property type="component" value="Unassembled WGS sequence"/>
</dbReference>
<name>A0AAN6RSN5_9PEZI</name>
<feature type="compositionally biased region" description="Low complexity" evidence="1">
    <location>
        <begin position="31"/>
        <end position="59"/>
    </location>
</feature>
<evidence type="ECO:0000313" key="2">
    <source>
        <dbReference type="EMBL" id="KAK3901520.1"/>
    </source>
</evidence>
<evidence type="ECO:0000313" key="3">
    <source>
        <dbReference type="Proteomes" id="UP001303889"/>
    </source>
</evidence>
<accession>A0AAN6RSN5</accession>
<comment type="caution">
    <text evidence="2">The sequence shown here is derived from an EMBL/GenBank/DDBJ whole genome shotgun (WGS) entry which is preliminary data.</text>
</comment>
<evidence type="ECO:0000256" key="1">
    <source>
        <dbReference type="SAM" id="MobiDB-lite"/>
    </source>
</evidence>
<feature type="region of interest" description="Disordered" evidence="1">
    <location>
        <begin position="1"/>
        <end position="85"/>
    </location>
</feature>
<reference evidence="2" key="2">
    <citation type="submission" date="2023-05" db="EMBL/GenBank/DDBJ databases">
        <authorList>
            <consortium name="Lawrence Berkeley National Laboratory"/>
            <person name="Steindorff A."/>
            <person name="Hensen N."/>
            <person name="Bonometti L."/>
            <person name="Westerberg I."/>
            <person name="Brannstrom I.O."/>
            <person name="Guillou S."/>
            <person name="Cros-Aarteil S."/>
            <person name="Calhoun S."/>
            <person name="Haridas S."/>
            <person name="Kuo A."/>
            <person name="Mondo S."/>
            <person name="Pangilinan J."/>
            <person name="Riley R."/>
            <person name="Labutti K."/>
            <person name="Andreopoulos B."/>
            <person name="Lipzen A."/>
            <person name="Chen C."/>
            <person name="Yanf M."/>
            <person name="Daum C."/>
            <person name="Ng V."/>
            <person name="Clum A."/>
            <person name="Ohm R."/>
            <person name="Martin F."/>
            <person name="Silar P."/>
            <person name="Natvig D."/>
            <person name="Lalanne C."/>
            <person name="Gautier V."/>
            <person name="Ament-Velasquez S.L."/>
            <person name="Kruys A."/>
            <person name="Hutchinson M.I."/>
            <person name="Powell A.J."/>
            <person name="Barry K."/>
            <person name="Miller A.N."/>
            <person name="Grigoriev I.V."/>
            <person name="Debuchy R."/>
            <person name="Gladieux P."/>
            <person name="Thoren M.H."/>
            <person name="Johannesson H."/>
        </authorList>
    </citation>
    <scope>NUCLEOTIDE SEQUENCE</scope>
    <source>
        <strain evidence="2">CBS 103.79</strain>
    </source>
</reference>
<evidence type="ECO:0008006" key="4">
    <source>
        <dbReference type="Google" id="ProtNLM"/>
    </source>
</evidence>
<feature type="region of interest" description="Disordered" evidence="1">
    <location>
        <begin position="213"/>
        <end position="233"/>
    </location>
</feature>